<evidence type="ECO:0000313" key="1">
    <source>
        <dbReference type="EMBL" id="MBY6365634.1"/>
    </source>
</evidence>
<evidence type="ECO:0000313" key="2">
    <source>
        <dbReference type="Proteomes" id="UP000825228"/>
    </source>
</evidence>
<keyword evidence="2" id="KW-1185">Reference proteome</keyword>
<accession>A0ABS7P1S3</accession>
<name>A0ABS7P1S3_9NOCA</name>
<proteinExistence type="predicted"/>
<sequence>MTDPGCLDCAGSLDHCHGTLVVHSDFTVECTEAGCVLVHRERHALVVDCTAIAGGCACEDVSVARRAS</sequence>
<dbReference type="RefSeq" id="WP_222682776.1">
    <property type="nucleotide sequence ID" value="NZ_JABUBT010000001.1"/>
</dbReference>
<dbReference type="EMBL" id="JABUBU010000001">
    <property type="protein sequence ID" value="MBY6365634.1"/>
    <property type="molecule type" value="Genomic_DNA"/>
</dbReference>
<organism evidence="1 2">
    <name type="scientific">Rhodococcoides corynebacterioides</name>
    <dbReference type="NCBI Taxonomy" id="53972"/>
    <lineage>
        <taxon>Bacteria</taxon>
        <taxon>Bacillati</taxon>
        <taxon>Actinomycetota</taxon>
        <taxon>Actinomycetes</taxon>
        <taxon>Mycobacteriales</taxon>
        <taxon>Nocardiaceae</taxon>
        <taxon>Rhodococcoides</taxon>
    </lineage>
</organism>
<gene>
    <name evidence="1" type="ORF">HQ603_02585</name>
</gene>
<reference evidence="1 2" key="1">
    <citation type="submission" date="2020-06" db="EMBL/GenBank/DDBJ databases">
        <title>Taxonomy, biology and ecology of Rhodococcus bacteria occurring in California pistachio and other woody hosts as revealed by genome sequence analyses.</title>
        <authorList>
            <person name="Gai Y."/>
            <person name="Riely B."/>
        </authorList>
    </citation>
    <scope>NUCLEOTIDE SEQUENCE [LARGE SCALE GENOMIC DNA]</scope>
    <source>
        <strain evidence="1 2">BP-281</strain>
    </source>
</reference>
<dbReference type="Proteomes" id="UP000825228">
    <property type="component" value="Unassembled WGS sequence"/>
</dbReference>
<protein>
    <submittedName>
        <fullName evidence="1">Uncharacterized protein</fullName>
    </submittedName>
</protein>
<comment type="caution">
    <text evidence="1">The sequence shown here is derived from an EMBL/GenBank/DDBJ whole genome shotgun (WGS) entry which is preliminary data.</text>
</comment>